<proteinExistence type="predicted"/>
<feature type="region of interest" description="Disordered" evidence="1">
    <location>
        <begin position="180"/>
        <end position="216"/>
    </location>
</feature>
<evidence type="ECO:0000313" key="4">
    <source>
        <dbReference type="Proteomes" id="UP000223009"/>
    </source>
</evidence>
<organism evidence="3 4">
    <name type="scientific">Streptomyces phage Mildred21</name>
    <dbReference type="NCBI Taxonomy" id="2023959"/>
    <lineage>
        <taxon>Viruses</taxon>
        <taxon>Duplodnaviria</taxon>
        <taxon>Heunggongvirae</taxon>
        <taxon>Uroviricota</taxon>
        <taxon>Caudoviricetes</taxon>
        <taxon>Stanwilliamsviridae</taxon>
        <taxon>Boydwoodruffvirinae</taxon>
        <taxon>Samistivirus</taxon>
        <taxon>Samistivirus mildred21</taxon>
    </lineage>
</organism>
<evidence type="ECO:0000256" key="2">
    <source>
        <dbReference type="SAM" id="Phobius"/>
    </source>
</evidence>
<accession>A0A222YVN6</accession>
<keyword evidence="2" id="KW-0472">Membrane</keyword>
<evidence type="ECO:0000256" key="1">
    <source>
        <dbReference type="SAM" id="MobiDB-lite"/>
    </source>
</evidence>
<protein>
    <recommendedName>
        <fullName evidence="5">DUF2637 domain-containing protein</fullName>
    </recommendedName>
</protein>
<keyword evidence="4" id="KW-1185">Reference proteome</keyword>
<dbReference type="OrthoDB" id="8661at10239"/>
<dbReference type="Proteomes" id="UP000223009">
    <property type="component" value="Segment"/>
</dbReference>
<evidence type="ECO:0008006" key="5">
    <source>
        <dbReference type="Google" id="ProtNLM"/>
    </source>
</evidence>
<feature type="transmembrane region" description="Helical" evidence="2">
    <location>
        <begin position="46"/>
        <end position="65"/>
    </location>
</feature>
<feature type="transmembrane region" description="Helical" evidence="2">
    <location>
        <begin position="12"/>
        <end position="34"/>
    </location>
</feature>
<dbReference type="InterPro" id="IPR021235">
    <property type="entry name" value="DUF2637"/>
</dbReference>
<keyword evidence="2" id="KW-0812">Transmembrane</keyword>
<reference evidence="3 4" key="1">
    <citation type="submission" date="2017-05" db="EMBL/GenBank/DDBJ databases">
        <authorList>
            <person name="Chapman J."/>
            <person name="Chang C."/>
            <person name="Suresh T."/>
            <person name="Shishido T.C."/>
            <person name="Bindert I."/>
            <person name="Shaffer C.D."/>
            <person name="Weston-Hafer K.A."/>
            <person name="Russell D.A."/>
            <person name="Pope W.H."/>
            <person name="Jacobs-Sera D."/>
            <person name="Hendrix R.W."/>
            <person name="Hatfull G.F."/>
        </authorList>
    </citation>
    <scope>NUCLEOTIDE SEQUENCE [LARGE SCALE GENOMIC DNA]</scope>
</reference>
<dbReference type="EMBL" id="MF155946">
    <property type="protein sequence ID" value="ASR75440.1"/>
    <property type="molecule type" value="Genomic_DNA"/>
</dbReference>
<feature type="compositionally biased region" description="Basic and acidic residues" evidence="1">
    <location>
        <begin position="187"/>
        <end position="216"/>
    </location>
</feature>
<gene>
    <name evidence="3" type="ORF">SEA_MILDRED21_32</name>
</gene>
<keyword evidence="2" id="KW-1133">Transmembrane helix</keyword>
<dbReference type="Pfam" id="PF10935">
    <property type="entry name" value="DUF2637"/>
    <property type="match status" value="1"/>
</dbReference>
<name>A0A222YVN6_9CAUD</name>
<sequence length="299" mass="33001">MKSPNVKKILDWRGSVSFGIVLIVALALSWWSLYSLAITFYGVPKILAIGVSAAFDGAALFVADLASKYARTEDSGLATKLATYLFVGASVYLNVEHAILLSYGVPGMVLFGAPPVIAGILFELYLRFVHRTEMRANGLVPKRMPVFGKISWLIFPGKTFRGFKDVVFFRLNEVVTSVTNEPLQRTKPRDKVTTKKDKRDKPNDMSRDMSQDKVTKEFAVTTPDVPVTDNVTKKVTKSVTRTSDISKDKSVSALVRDLWAKGVTDRTELHKQICDIKGTDVPVNTVNKAVSRLDNVPGA</sequence>
<feature type="transmembrane region" description="Helical" evidence="2">
    <location>
        <begin position="107"/>
        <end position="126"/>
    </location>
</feature>
<feature type="transmembrane region" description="Helical" evidence="2">
    <location>
        <begin position="77"/>
        <end position="95"/>
    </location>
</feature>
<evidence type="ECO:0000313" key="3">
    <source>
        <dbReference type="EMBL" id="ASR75440.1"/>
    </source>
</evidence>